<dbReference type="EMBL" id="CAUYUJ010017101">
    <property type="protein sequence ID" value="CAK0871777.1"/>
    <property type="molecule type" value="Genomic_DNA"/>
</dbReference>
<keyword evidence="3" id="KW-1185">Reference proteome</keyword>
<evidence type="ECO:0000256" key="1">
    <source>
        <dbReference type="SAM" id="MobiDB-lite"/>
    </source>
</evidence>
<comment type="caution">
    <text evidence="2">The sequence shown here is derived from an EMBL/GenBank/DDBJ whole genome shotgun (WGS) entry which is preliminary data.</text>
</comment>
<evidence type="ECO:0000313" key="3">
    <source>
        <dbReference type="Proteomes" id="UP001189429"/>
    </source>
</evidence>
<name>A0ABN9VF58_9DINO</name>
<organism evidence="2 3">
    <name type="scientific">Prorocentrum cordatum</name>
    <dbReference type="NCBI Taxonomy" id="2364126"/>
    <lineage>
        <taxon>Eukaryota</taxon>
        <taxon>Sar</taxon>
        <taxon>Alveolata</taxon>
        <taxon>Dinophyceae</taxon>
        <taxon>Prorocentrales</taxon>
        <taxon>Prorocentraceae</taxon>
        <taxon>Prorocentrum</taxon>
    </lineage>
</organism>
<gene>
    <name evidence="2" type="ORF">PCOR1329_LOCUS57464</name>
</gene>
<reference evidence="2" key="1">
    <citation type="submission" date="2023-10" db="EMBL/GenBank/DDBJ databases">
        <authorList>
            <person name="Chen Y."/>
            <person name="Shah S."/>
            <person name="Dougan E. K."/>
            <person name="Thang M."/>
            <person name="Chan C."/>
        </authorList>
    </citation>
    <scope>NUCLEOTIDE SEQUENCE [LARGE SCALE GENOMIC DNA]</scope>
</reference>
<feature type="region of interest" description="Disordered" evidence="1">
    <location>
        <begin position="135"/>
        <end position="246"/>
    </location>
</feature>
<dbReference type="Proteomes" id="UP001189429">
    <property type="component" value="Unassembled WGS sequence"/>
</dbReference>
<evidence type="ECO:0000313" key="2">
    <source>
        <dbReference type="EMBL" id="CAK0871777.1"/>
    </source>
</evidence>
<proteinExistence type="predicted"/>
<sequence length="246" mass="26288">MPPWPPRDPNRLVRSCRLASEGLDQGGSMAFAGSLSQVRAALAEERARLCKVFGQIDEALERLEPGTYEQVGAQPIDVYAPGAIAPAPSVRPSSAAPDGRQAANNGLYFYKQGGHAAPLALDAVMVAAPRVPRPLTPTLPPGAAWEPSWDKGGVDDETVAAPAASRSPAPPRTDSGGVAMRRGETVKSKPAGLTRARREARQRGSPSPSTTYRIDRAHKTSSRQIFANADQMKEQVHRRFCSQTTT</sequence>
<accession>A0ABN9VF58</accession>
<protein>
    <submittedName>
        <fullName evidence="2">Uncharacterized protein</fullName>
    </submittedName>
</protein>